<comment type="similarity">
    <text evidence="1">Belongs to the ATP-dependent AMP-binding enzyme family.</text>
</comment>
<dbReference type="PANTHER" id="PTHR43859:SF2">
    <property type="entry name" value="BUTYRATE--COA LIGASE AAE11, PEROXISOMAL"/>
    <property type="match status" value="1"/>
</dbReference>
<dbReference type="OrthoDB" id="777213at2759"/>
<feature type="compositionally biased region" description="Basic and acidic residues" evidence="3">
    <location>
        <begin position="1"/>
        <end position="11"/>
    </location>
</feature>
<name>A0A9D5CWF1_9LILI</name>
<evidence type="ECO:0000313" key="5">
    <source>
        <dbReference type="Proteomes" id="UP001085076"/>
    </source>
</evidence>
<organism evidence="4 5">
    <name type="scientific">Dioscorea zingiberensis</name>
    <dbReference type="NCBI Taxonomy" id="325984"/>
    <lineage>
        <taxon>Eukaryota</taxon>
        <taxon>Viridiplantae</taxon>
        <taxon>Streptophyta</taxon>
        <taxon>Embryophyta</taxon>
        <taxon>Tracheophyta</taxon>
        <taxon>Spermatophyta</taxon>
        <taxon>Magnoliopsida</taxon>
        <taxon>Liliopsida</taxon>
        <taxon>Dioscoreales</taxon>
        <taxon>Dioscoreaceae</taxon>
        <taxon>Dioscorea</taxon>
    </lineage>
</organism>
<reference evidence="4" key="2">
    <citation type="journal article" date="2022" name="Hortic Res">
        <title>The genome of Dioscorea zingiberensis sheds light on the biosynthesis, origin and evolution of the medicinally important diosgenin saponins.</title>
        <authorList>
            <person name="Li Y."/>
            <person name="Tan C."/>
            <person name="Li Z."/>
            <person name="Guo J."/>
            <person name="Li S."/>
            <person name="Chen X."/>
            <person name="Wang C."/>
            <person name="Dai X."/>
            <person name="Yang H."/>
            <person name="Song W."/>
            <person name="Hou L."/>
            <person name="Xu J."/>
            <person name="Tong Z."/>
            <person name="Xu A."/>
            <person name="Yuan X."/>
            <person name="Wang W."/>
            <person name="Yang Q."/>
            <person name="Chen L."/>
            <person name="Sun Z."/>
            <person name="Wang K."/>
            <person name="Pan B."/>
            <person name="Chen J."/>
            <person name="Bao Y."/>
            <person name="Liu F."/>
            <person name="Qi X."/>
            <person name="Gang D.R."/>
            <person name="Wen J."/>
            <person name="Li J."/>
        </authorList>
    </citation>
    <scope>NUCLEOTIDE SEQUENCE</scope>
    <source>
        <strain evidence="4">Dzin_1.0</strain>
    </source>
</reference>
<protein>
    <recommendedName>
        <fullName evidence="6">AMP-dependent synthetase/ligase domain-containing protein</fullName>
    </recommendedName>
</protein>
<keyword evidence="5" id="KW-1185">Reference proteome</keyword>
<dbReference type="PANTHER" id="PTHR43859">
    <property type="entry name" value="ACYL-ACTIVATING ENZYME"/>
    <property type="match status" value="1"/>
</dbReference>
<keyword evidence="2" id="KW-0436">Ligase</keyword>
<dbReference type="EMBL" id="JAGGNH010000002">
    <property type="protein sequence ID" value="KAJ0980946.1"/>
    <property type="molecule type" value="Genomic_DNA"/>
</dbReference>
<feature type="region of interest" description="Disordered" evidence="3">
    <location>
        <begin position="1"/>
        <end position="20"/>
    </location>
</feature>
<evidence type="ECO:0000256" key="3">
    <source>
        <dbReference type="SAM" id="MobiDB-lite"/>
    </source>
</evidence>
<evidence type="ECO:0000256" key="2">
    <source>
        <dbReference type="ARBA" id="ARBA00022598"/>
    </source>
</evidence>
<proteinExistence type="inferred from homology"/>
<evidence type="ECO:0000313" key="4">
    <source>
        <dbReference type="EMBL" id="KAJ0980946.1"/>
    </source>
</evidence>
<dbReference type="Gene3D" id="2.30.38.10">
    <property type="entry name" value="Luciferase, Domain 3"/>
    <property type="match status" value="1"/>
</dbReference>
<evidence type="ECO:0000256" key="1">
    <source>
        <dbReference type="ARBA" id="ARBA00006432"/>
    </source>
</evidence>
<feature type="region of interest" description="Disordered" evidence="3">
    <location>
        <begin position="95"/>
        <end position="125"/>
    </location>
</feature>
<sequence>MKDADVKDVRTMESVPRDGGSLKEVVLQESSVMKGYLKNKKDTNAIFKAGWFLTGDVGVIHTDGYLEIKDRSKDVIISGRENINSVKVGNRALLASKGGEGGGGGNTSPALGRDTMCVQYSHKRQ</sequence>
<evidence type="ECO:0008006" key="6">
    <source>
        <dbReference type="Google" id="ProtNLM"/>
    </source>
</evidence>
<reference evidence="4" key="1">
    <citation type="submission" date="2021-03" db="EMBL/GenBank/DDBJ databases">
        <authorList>
            <person name="Li Z."/>
            <person name="Yang C."/>
        </authorList>
    </citation>
    <scope>NUCLEOTIDE SEQUENCE</scope>
    <source>
        <strain evidence="4">Dzin_1.0</strain>
        <tissue evidence="4">Leaf</tissue>
    </source>
</reference>
<dbReference type="Proteomes" id="UP001085076">
    <property type="component" value="Miscellaneous, Linkage group lg02"/>
</dbReference>
<gene>
    <name evidence="4" type="ORF">J5N97_009201</name>
</gene>
<dbReference type="AlphaFoldDB" id="A0A9D5CWF1"/>
<dbReference type="SUPFAM" id="SSF56801">
    <property type="entry name" value="Acetyl-CoA synthetase-like"/>
    <property type="match status" value="1"/>
</dbReference>
<accession>A0A9D5CWF1</accession>
<comment type="caution">
    <text evidence="4">The sequence shown here is derived from an EMBL/GenBank/DDBJ whole genome shotgun (WGS) entry which is preliminary data.</text>
</comment>
<dbReference type="GO" id="GO:0016874">
    <property type="term" value="F:ligase activity"/>
    <property type="evidence" value="ECO:0007669"/>
    <property type="project" value="UniProtKB-KW"/>
</dbReference>